<keyword evidence="12" id="KW-1185">Reference proteome</keyword>
<comment type="subcellular location">
    <subcellularLocation>
        <location evidence="10">Cell membrane</location>
        <topology evidence="10">Multi-pass membrane protein</topology>
    </subcellularLocation>
</comment>
<comment type="catalytic activity">
    <reaction evidence="10">
        <text>an acyl phosphate + sn-glycerol 3-phosphate = a 1-acyl-sn-glycero-3-phosphate + phosphate</text>
        <dbReference type="Rhea" id="RHEA:34075"/>
        <dbReference type="ChEBI" id="CHEBI:43474"/>
        <dbReference type="ChEBI" id="CHEBI:57597"/>
        <dbReference type="ChEBI" id="CHEBI:57970"/>
        <dbReference type="ChEBI" id="CHEBI:59918"/>
        <dbReference type="EC" id="2.3.1.275"/>
    </reaction>
</comment>
<dbReference type="EMBL" id="BSDD01000001">
    <property type="protein sequence ID" value="GLH68887.1"/>
    <property type="molecule type" value="Genomic_DNA"/>
</dbReference>
<dbReference type="PANTHER" id="PTHR30309">
    <property type="entry name" value="INNER MEMBRANE PROTEIN YGIH"/>
    <property type="match status" value="1"/>
</dbReference>
<dbReference type="SMART" id="SM01207">
    <property type="entry name" value="G3P_acyltransf"/>
    <property type="match status" value="1"/>
</dbReference>
<dbReference type="Proteomes" id="UP001165089">
    <property type="component" value="Unassembled WGS sequence"/>
</dbReference>
<evidence type="ECO:0000256" key="6">
    <source>
        <dbReference type="ARBA" id="ARBA00023098"/>
    </source>
</evidence>
<accession>A0ABQ5Q2B0</accession>
<evidence type="ECO:0000256" key="9">
    <source>
        <dbReference type="ARBA" id="ARBA00023264"/>
    </source>
</evidence>
<evidence type="ECO:0000313" key="11">
    <source>
        <dbReference type="EMBL" id="GLH68887.1"/>
    </source>
</evidence>
<evidence type="ECO:0000313" key="12">
    <source>
        <dbReference type="Proteomes" id="UP001165089"/>
    </source>
</evidence>
<protein>
    <recommendedName>
        <fullName evidence="10">Glycerol-3-phosphate acyltransferase</fullName>
    </recommendedName>
    <alternativeName>
        <fullName evidence="10">Acyl-PO4 G3P acyltransferase</fullName>
    </alternativeName>
    <alternativeName>
        <fullName evidence="10">Acyl-phosphate--glycerol-3-phosphate acyltransferase</fullName>
    </alternativeName>
    <alternativeName>
        <fullName evidence="10">G3P acyltransferase</fullName>
        <shortName evidence="10">GPAT</shortName>
        <ecNumber evidence="10">2.3.1.275</ecNumber>
    </alternativeName>
    <alternativeName>
        <fullName evidence="10">Lysophosphatidic acid synthase</fullName>
        <shortName evidence="10">LPA synthase</shortName>
    </alternativeName>
</protein>
<evidence type="ECO:0000256" key="3">
    <source>
        <dbReference type="ARBA" id="ARBA00022679"/>
    </source>
</evidence>
<dbReference type="GO" id="GO:0016746">
    <property type="term" value="F:acyltransferase activity"/>
    <property type="evidence" value="ECO:0007669"/>
    <property type="project" value="UniProtKB-KW"/>
</dbReference>
<feature type="transmembrane region" description="Helical" evidence="10">
    <location>
        <begin position="6"/>
        <end position="29"/>
    </location>
</feature>
<comment type="similarity">
    <text evidence="10">Belongs to the PlsY family.</text>
</comment>
<dbReference type="RefSeq" id="WP_285722534.1">
    <property type="nucleotide sequence ID" value="NZ_BSDD01000001.1"/>
</dbReference>
<keyword evidence="4 10" id="KW-0812">Transmembrane</keyword>
<comment type="caution">
    <text evidence="10">Lacks conserved residue(s) required for the propagation of feature annotation.</text>
</comment>
<evidence type="ECO:0000256" key="2">
    <source>
        <dbReference type="ARBA" id="ARBA00022516"/>
    </source>
</evidence>
<evidence type="ECO:0000256" key="7">
    <source>
        <dbReference type="ARBA" id="ARBA00023136"/>
    </source>
</evidence>
<dbReference type="Pfam" id="PF02660">
    <property type="entry name" value="G3P_acyltransf"/>
    <property type="match status" value="1"/>
</dbReference>
<keyword evidence="11" id="KW-0012">Acyltransferase</keyword>
<feature type="transmembrane region" description="Helical" evidence="10">
    <location>
        <begin position="112"/>
        <end position="136"/>
    </location>
</feature>
<keyword evidence="6 10" id="KW-0443">Lipid metabolism</keyword>
<comment type="caution">
    <text evidence="11">The sequence shown here is derived from an EMBL/GenBank/DDBJ whole genome shotgun (WGS) entry which is preliminary data.</text>
</comment>
<dbReference type="InterPro" id="IPR003811">
    <property type="entry name" value="G3P_acylTferase_PlsY"/>
</dbReference>
<evidence type="ECO:0000256" key="1">
    <source>
        <dbReference type="ARBA" id="ARBA00022475"/>
    </source>
</evidence>
<dbReference type="PANTHER" id="PTHR30309:SF0">
    <property type="entry name" value="GLYCEROL-3-PHOSPHATE ACYLTRANSFERASE-RELATED"/>
    <property type="match status" value="1"/>
</dbReference>
<feature type="transmembrane region" description="Helical" evidence="10">
    <location>
        <begin position="143"/>
        <end position="162"/>
    </location>
</feature>
<comment type="pathway">
    <text evidence="10">Lipid metabolism; phospholipid metabolism.</text>
</comment>
<gene>
    <name evidence="10 11" type="primary">plsY</name>
    <name evidence="11" type="ORF">GETHPA_04200</name>
</gene>
<keyword evidence="8 10" id="KW-0594">Phospholipid biosynthesis</keyword>
<keyword evidence="9 10" id="KW-1208">Phospholipid metabolism</keyword>
<dbReference type="NCBIfam" id="TIGR00023">
    <property type="entry name" value="glycerol-3-phosphate 1-O-acyltransferase PlsY"/>
    <property type="match status" value="1"/>
</dbReference>
<keyword evidence="7 10" id="KW-0472">Membrane</keyword>
<keyword evidence="2 10" id="KW-0444">Lipid biosynthesis</keyword>
<keyword evidence="5 10" id="KW-1133">Transmembrane helix</keyword>
<comment type="function">
    <text evidence="10">Catalyzes the transfer of an acyl group from acyl-phosphate (acyl-PO(4)) to glycerol-3-phosphate (G3P) to form lysophosphatidic acid (LPA). This enzyme utilizes acyl-phosphate as fatty acyl donor, but not acyl-CoA or acyl-ACP.</text>
</comment>
<evidence type="ECO:0000256" key="10">
    <source>
        <dbReference type="HAMAP-Rule" id="MF_01043"/>
    </source>
</evidence>
<reference evidence="11 12" key="1">
    <citation type="journal article" date="2023" name="Antonie Van Leeuwenhoek">
        <title>Mesoterricola silvestris gen. nov., sp. nov., Mesoterricola sediminis sp. nov., Geothrix oryzae sp. nov., Geothrix edaphica sp. nov., Geothrix rubra sp. nov., and Geothrix limicola sp. nov., six novel members of Acidobacteriota isolated from soils.</title>
        <authorList>
            <person name="Itoh H."/>
            <person name="Sugisawa Y."/>
            <person name="Mise K."/>
            <person name="Xu Z."/>
            <person name="Kuniyasu M."/>
            <person name="Ushijima N."/>
            <person name="Kawano K."/>
            <person name="Kobayashi E."/>
            <person name="Shiratori Y."/>
            <person name="Masuda Y."/>
            <person name="Senoo K."/>
        </authorList>
    </citation>
    <scope>NUCLEOTIDE SEQUENCE [LARGE SCALE GENOMIC DNA]</scope>
    <source>
        <strain evidence="11 12">Red803</strain>
    </source>
</reference>
<sequence>MPSTDPTFLVLGCLAAFGCGSIPFGLILVKLAGKGDVRAHGSGNIGATNVSRVGGKGLGMVTLLLDIAKGFLPVFLARQAAFPVDMQAALALCATAGHVFTPWLKFKGGKGVATALGAALAYRAVAVLPSLGLFILLVALTRYVSLGSIVGALALPVSMGWVRETVHKANLLGIEVQAGIREQDPWQAVFLWVLIALLVVAKHHENIARLLKGTESPLWGAKKGEAPHA</sequence>
<evidence type="ECO:0000256" key="8">
    <source>
        <dbReference type="ARBA" id="ARBA00023209"/>
    </source>
</evidence>
<keyword evidence="1 10" id="KW-1003">Cell membrane</keyword>
<proteinExistence type="inferred from homology"/>
<dbReference type="EC" id="2.3.1.275" evidence="10"/>
<organism evidence="11 12">
    <name type="scientific">Geothrix rubra</name>
    <dbReference type="NCBI Taxonomy" id="2927977"/>
    <lineage>
        <taxon>Bacteria</taxon>
        <taxon>Pseudomonadati</taxon>
        <taxon>Acidobacteriota</taxon>
        <taxon>Holophagae</taxon>
        <taxon>Holophagales</taxon>
        <taxon>Holophagaceae</taxon>
        <taxon>Geothrix</taxon>
    </lineage>
</organism>
<name>A0ABQ5Q2B0_9BACT</name>
<dbReference type="HAMAP" id="MF_01043">
    <property type="entry name" value="PlsY"/>
    <property type="match status" value="1"/>
</dbReference>
<evidence type="ECO:0000256" key="5">
    <source>
        <dbReference type="ARBA" id="ARBA00022989"/>
    </source>
</evidence>
<comment type="subunit">
    <text evidence="10">Probably interacts with PlsX.</text>
</comment>
<evidence type="ECO:0000256" key="4">
    <source>
        <dbReference type="ARBA" id="ARBA00022692"/>
    </source>
</evidence>
<keyword evidence="3 10" id="KW-0808">Transferase</keyword>